<dbReference type="AlphaFoldDB" id="A0A328DTI8"/>
<dbReference type="Proteomes" id="UP000249390">
    <property type="component" value="Unassembled WGS sequence"/>
</dbReference>
<gene>
    <name evidence="1" type="ORF">DM860_000930</name>
</gene>
<keyword evidence="2" id="KW-1185">Reference proteome</keyword>
<proteinExistence type="predicted"/>
<name>A0A328DTI8_9ASTE</name>
<organism evidence="1 2">
    <name type="scientific">Cuscuta australis</name>
    <dbReference type="NCBI Taxonomy" id="267555"/>
    <lineage>
        <taxon>Eukaryota</taxon>
        <taxon>Viridiplantae</taxon>
        <taxon>Streptophyta</taxon>
        <taxon>Embryophyta</taxon>
        <taxon>Tracheophyta</taxon>
        <taxon>Spermatophyta</taxon>
        <taxon>Magnoliopsida</taxon>
        <taxon>eudicotyledons</taxon>
        <taxon>Gunneridae</taxon>
        <taxon>Pentapetalae</taxon>
        <taxon>asterids</taxon>
        <taxon>lamiids</taxon>
        <taxon>Solanales</taxon>
        <taxon>Convolvulaceae</taxon>
        <taxon>Cuscuteae</taxon>
        <taxon>Cuscuta</taxon>
        <taxon>Cuscuta subgen. Grammica</taxon>
        <taxon>Cuscuta sect. Cleistogrammica</taxon>
    </lineage>
</organism>
<accession>A0A328DTI8</accession>
<evidence type="ECO:0000313" key="1">
    <source>
        <dbReference type="EMBL" id="RAL48610.1"/>
    </source>
</evidence>
<protein>
    <submittedName>
        <fullName evidence="1">Uncharacterized protein</fullName>
    </submittedName>
</protein>
<comment type="caution">
    <text evidence="1">The sequence shown here is derived from an EMBL/GenBank/DDBJ whole genome shotgun (WGS) entry which is preliminary data.</text>
</comment>
<evidence type="ECO:0000313" key="2">
    <source>
        <dbReference type="Proteomes" id="UP000249390"/>
    </source>
</evidence>
<dbReference type="EMBL" id="NQVE01000097">
    <property type="protein sequence ID" value="RAL48610.1"/>
    <property type="molecule type" value="Genomic_DNA"/>
</dbReference>
<sequence>MLRAEEKRGRLHIFGCFSVTELFFSRALPLPIVSLNASPVFRSIVATNKKSSEGPIRWYVKY</sequence>
<reference evidence="1 2" key="1">
    <citation type="submission" date="2018-06" db="EMBL/GenBank/DDBJ databases">
        <title>The Genome of Cuscuta australis (Dodder) Provides Insight into the Evolution of Plant Parasitism.</title>
        <authorList>
            <person name="Liu H."/>
        </authorList>
    </citation>
    <scope>NUCLEOTIDE SEQUENCE [LARGE SCALE GENOMIC DNA]</scope>
    <source>
        <strain evidence="2">cv. Yunnan</strain>
        <tissue evidence="1">Vines</tissue>
    </source>
</reference>